<accession>A0A438GIF8</accession>
<name>A0A438GIF8_VITVI</name>
<dbReference type="Proteomes" id="UP000288805">
    <property type="component" value="Unassembled WGS sequence"/>
</dbReference>
<gene>
    <name evidence="1" type="ORF">CK203_055013</name>
</gene>
<sequence length="58" mass="6976">MASRPSHPSSPSPNFLYWENEKVRLDYRPVHMNPLTMRLSRSHLKHAYIEMFALFEKM</sequence>
<dbReference type="AlphaFoldDB" id="A0A438GIF8"/>
<reference evidence="1 2" key="1">
    <citation type="journal article" date="2018" name="PLoS Genet.">
        <title>Population sequencing reveals clonal diversity and ancestral inbreeding in the grapevine cultivar Chardonnay.</title>
        <authorList>
            <person name="Roach M.J."/>
            <person name="Johnson D.L."/>
            <person name="Bohlmann J."/>
            <person name="van Vuuren H.J."/>
            <person name="Jones S.J."/>
            <person name="Pretorius I.S."/>
            <person name="Schmidt S.A."/>
            <person name="Borneman A.R."/>
        </authorList>
    </citation>
    <scope>NUCLEOTIDE SEQUENCE [LARGE SCALE GENOMIC DNA]</scope>
    <source>
        <strain evidence="2">cv. Chardonnay</strain>
        <tissue evidence="1">Leaf</tissue>
    </source>
</reference>
<comment type="caution">
    <text evidence="1">The sequence shown here is derived from an EMBL/GenBank/DDBJ whole genome shotgun (WGS) entry which is preliminary data.</text>
</comment>
<protein>
    <submittedName>
        <fullName evidence="1">Uncharacterized protein</fullName>
    </submittedName>
</protein>
<organism evidence="1 2">
    <name type="scientific">Vitis vinifera</name>
    <name type="common">Grape</name>
    <dbReference type="NCBI Taxonomy" id="29760"/>
    <lineage>
        <taxon>Eukaryota</taxon>
        <taxon>Viridiplantae</taxon>
        <taxon>Streptophyta</taxon>
        <taxon>Embryophyta</taxon>
        <taxon>Tracheophyta</taxon>
        <taxon>Spermatophyta</taxon>
        <taxon>Magnoliopsida</taxon>
        <taxon>eudicotyledons</taxon>
        <taxon>Gunneridae</taxon>
        <taxon>Pentapetalae</taxon>
        <taxon>rosids</taxon>
        <taxon>Vitales</taxon>
        <taxon>Vitaceae</taxon>
        <taxon>Viteae</taxon>
        <taxon>Vitis</taxon>
    </lineage>
</organism>
<evidence type="ECO:0000313" key="2">
    <source>
        <dbReference type="Proteomes" id="UP000288805"/>
    </source>
</evidence>
<dbReference type="EMBL" id="QGNW01000425">
    <property type="protein sequence ID" value="RVW71975.1"/>
    <property type="molecule type" value="Genomic_DNA"/>
</dbReference>
<proteinExistence type="predicted"/>
<evidence type="ECO:0000313" key="1">
    <source>
        <dbReference type="EMBL" id="RVW71975.1"/>
    </source>
</evidence>